<accession>G5GJ16</accession>
<name>G5GJ16_9FIRM</name>
<evidence type="ECO:0000313" key="11">
    <source>
        <dbReference type="EMBL" id="EHI55420.1"/>
    </source>
</evidence>
<dbReference type="HOGENOM" id="CLU_019532_2_0_9"/>
<dbReference type="EC" id="3.4.11.-" evidence="10"/>
<evidence type="ECO:0000256" key="4">
    <source>
        <dbReference type="ARBA" id="ARBA00022670"/>
    </source>
</evidence>
<dbReference type="SUPFAM" id="SSF101821">
    <property type="entry name" value="Aminopeptidase/glucanase lid domain"/>
    <property type="match status" value="1"/>
</dbReference>
<evidence type="ECO:0000256" key="8">
    <source>
        <dbReference type="ARBA" id="ARBA00023049"/>
    </source>
</evidence>
<proteinExistence type="inferred from homology"/>
<dbReference type="Gene3D" id="2.30.250.10">
    <property type="entry name" value="Aminopeptidase i, Domain 2"/>
    <property type="match status" value="1"/>
</dbReference>
<evidence type="ECO:0000256" key="2">
    <source>
        <dbReference type="ARBA" id="ARBA00008290"/>
    </source>
</evidence>
<dbReference type="InterPro" id="IPR023358">
    <property type="entry name" value="Peptidase_M18_dom2"/>
</dbReference>
<protein>
    <recommendedName>
        <fullName evidence="10">M18 family aminopeptidase</fullName>
        <ecNumber evidence="10">3.4.11.-</ecNumber>
    </recommendedName>
</protein>
<comment type="caution">
    <text evidence="11">The sequence shown here is derived from an EMBL/GenBank/DDBJ whole genome shotgun (WGS) entry which is preliminary data.</text>
</comment>
<keyword evidence="3 9" id="KW-0031">Aminopeptidase</keyword>
<evidence type="ECO:0000256" key="1">
    <source>
        <dbReference type="ARBA" id="ARBA00001947"/>
    </source>
</evidence>
<dbReference type="GO" id="GO:0004177">
    <property type="term" value="F:aminopeptidase activity"/>
    <property type="evidence" value="ECO:0007669"/>
    <property type="project" value="UniProtKB-KW"/>
</dbReference>
<dbReference type="SUPFAM" id="SSF53187">
    <property type="entry name" value="Zn-dependent exopeptidases"/>
    <property type="match status" value="1"/>
</dbReference>
<keyword evidence="5 9" id="KW-0479">Metal-binding</keyword>
<evidence type="ECO:0000256" key="3">
    <source>
        <dbReference type="ARBA" id="ARBA00022438"/>
    </source>
</evidence>
<evidence type="ECO:0000256" key="7">
    <source>
        <dbReference type="ARBA" id="ARBA00022833"/>
    </source>
</evidence>
<keyword evidence="6 9" id="KW-0378">Hydrolase</keyword>
<dbReference type="AlphaFoldDB" id="G5GJ16"/>
<gene>
    <name evidence="11" type="ORF">HMPREF9333_01556</name>
</gene>
<dbReference type="Gene3D" id="3.40.630.10">
    <property type="entry name" value="Zn peptidases"/>
    <property type="match status" value="1"/>
</dbReference>
<comment type="cofactor">
    <cofactor evidence="1 10">
        <name>Zn(2+)</name>
        <dbReference type="ChEBI" id="CHEBI:29105"/>
    </cofactor>
</comment>
<evidence type="ECO:0000256" key="9">
    <source>
        <dbReference type="RuleBase" id="RU004386"/>
    </source>
</evidence>
<dbReference type="PRINTS" id="PR00932">
    <property type="entry name" value="AMINO1PTASE"/>
</dbReference>
<evidence type="ECO:0000313" key="12">
    <source>
        <dbReference type="Proteomes" id="UP000003011"/>
    </source>
</evidence>
<sequence length="432" mass="47887">MINDFFDFIENCPSAAHTVYTVKERLLKQGFKEIDETKKWELEAGGKYFTTRNMTSIFAFKFPGRKFKSFSISSPHGDSPNFKIKTSPEIRLKEGYTSLNTEVYGGMQLGLWFDRPLSVAGKLVIDTKKGVKTVLADIKKDLLVIPSLAIHMNRDVNKGIELNPQKDTLPLFGGNEADLLKLAAESAGVKKEDIISYNLYMYNRMRGCIFGAESEFIAAPKLDDLECVYTCLCAFLESENKDNCTVLTVFDNEEIGSLTRQGADSTFLYDCISRICFASGKNDEERIMAIQGSFMISADNAHAYHPNYPDRSDPTNICILNGGVVIKHSTRYTTDAFTSAVFEKICKKAGALSQNYFNNSRLPGGSTLGNISGSHVSLPSVDIGLAQLAMHSPYESAGAKDLKYMMDALRCFYTSSIIIETDGTAVLQYSAF</sequence>
<dbReference type="PANTHER" id="PTHR28570:SF3">
    <property type="entry name" value="ASPARTYL AMINOPEPTIDASE"/>
    <property type="match status" value="1"/>
</dbReference>
<dbReference type="RefSeq" id="WP_005541272.1">
    <property type="nucleotide sequence ID" value="NZ_JH378833.1"/>
</dbReference>
<dbReference type="GO" id="GO:0008270">
    <property type="term" value="F:zinc ion binding"/>
    <property type="evidence" value="ECO:0007669"/>
    <property type="project" value="InterPro"/>
</dbReference>
<dbReference type="NCBIfam" id="NF002759">
    <property type="entry name" value="PRK02813.1"/>
    <property type="match status" value="1"/>
</dbReference>
<dbReference type="Pfam" id="PF02127">
    <property type="entry name" value="Peptidase_M18"/>
    <property type="match status" value="1"/>
</dbReference>
<evidence type="ECO:0000256" key="10">
    <source>
        <dbReference type="RuleBase" id="RU004387"/>
    </source>
</evidence>
<comment type="similarity">
    <text evidence="2 9">Belongs to the peptidase M18 family.</text>
</comment>
<keyword evidence="8 9" id="KW-0482">Metalloprotease</keyword>
<dbReference type="eggNOG" id="COG1362">
    <property type="taxonomic scope" value="Bacteria"/>
</dbReference>
<organism evidence="11 12">
    <name type="scientific">Johnsonella ignava ATCC 51276</name>
    <dbReference type="NCBI Taxonomy" id="679200"/>
    <lineage>
        <taxon>Bacteria</taxon>
        <taxon>Bacillati</taxon>
        <taxon>Bacillota</taxon>
        <taxon>Clostridia</taxon>
        <taxon>Lachnospirales</taxon>
        <taxon>Lachnospiraceae</taxon>
        <taxon>Johnsonella</taxon>
    </lineage>
</organism>
<evidence type="ECO:0000256" key="6">
    <source>
        <dbReference type="ARBA" id="ARBA00022801"/>
    </source>
</evidence>
<reference evidence="11 12" key="1">
    <citation type="submission" date="2011-08" db="EMBL/GenBank/DDBJ databases">
        <title>The Genome Sequence of Johnsonella ignava ATCC 51276.</title>
        <authorList>
            <consortium name="The Broad Institute Genome Sequencing Platform"/>
            <person name="Earl A."/>
            <person name="Ward D."/>
            <person name="Feldgarden M."/>
            <person name="Gevers D."/>
            <person name="Izard J."/>
            <person name="Blanton J.M."/>
            <person name="Baranova O.V."/>
            <person name="Dewhirst F.E."/>
            <person name="Young S.K."/>
            <person name="Zeng Q."/>
            <person name="Gargeya S."/>
            <person name="Fitzgerald M."/>
            <person name="Haas B."/>
            <person name="Abouelleil A."/>
            <person name="Alvarado L."/>
            <person name="Arachchi H.M."/>
            <person name="Berlin A."/>
            <person name="Brown A."/>
            <person name="Chapman S.B."/>
            <person name="Chen Z."/>
            <person name="Dunbar C."/>
            <person name="Freedman E."/>
            <person name="Gearin G."/>
            <person name="Gellesch M."/>
            <person name="Goldberg J."/>
            <person name="Griggs A."/>
            <person name="Gujja S."/>
            <person name="Heiman D."/>
            <person name="Howarth C."/>
            <person name="Larson L."/>
            <person name="Lui A."/>
            <person name="MacDonald P.J.P."/>
            <person name="Montmayeur A."/>
            <person name="Murphy C."/>
            <person name="Neiman D."/>
            <person name="Pearson M."/>
            <person name="Priest M."/>
            <person name="Roberts A."/>
            <person name="Saif S."/>
            <person name="Shea T."/>
            <person name="Shenoy N."/>
            <person name="Sisk P."/>
            <person name="Stolte C."/>
            <person name="Sykes S."/>
            <person name="Wortman J."/>
            <person name="Nusbaum C."/>
            <person name="Birren B."/>
        </authorList>
    </citation>
    <scope>NUCLEOTIDE SEQUENCE [LARGE SCALE GENOMIC DNA]</scope>
    <source>
        <strain evidence="11 12">ATCC 51276</strain>
    </source>
</reference>
<keyword evidence="7 9" id="KW-0862">Zinc</keyword>
<dbReference type="STRING" id="679200.HMPREF9333_01556"/>
<dbReference type="GO" id="GO:0005737">
    <property type="term" value="C:cytoplasm"/>
    <property type="evidence" value="ECO:0007669"/>
    <property type="project" value="UniProtKB-ARBA"/>
</dbReference>
<keyword evidence="12" id="KW-1185">Reference proteome</keyword>
<dbReference type="GO" id="GO:0008237">
    <property type="term" value="F:metallopeptidase activity"/>
    <property type="evidence" value="ECO:0007669"/>
    <property type="project" value="UniProtKB-KW"/>
</dbReference>
<dbReference type="Proteomes" id="UP000003011">
    <property type="component" value="Unassembled WGS sequence"/>
</dbReference>
<dbReference type="PATRIC" id="fig|679200.3.peg.1647"/>
<dbReference type="EMBL" id="ACZL01000023">
    <property type="protein sequence ID" value="EHI55420.1"/>
    <property type="molecule type" value="Genomic_DNA"/>
</dbReference>
<dbReference type="PANTHER" id="PTHR28570">
    <property type="entry name" value="ASPARTYL AMINOPEPTIDASE"/>
    <property type="match status" value="1"/>
</dbReference>
<evidence type="ECO:0000256" key="5">
    <source>
        <dbReference type="ARBA" id="ARBA00022723"/>
    </source>
</evidence>
<keyword evidence="4 9" id="KW-0645">Protease</keyword>
<dbReference type="GO" id="GO:0006508">
    <property type="term" value="P:proteolysis"/>
    <property type="evidence" value="ECO:0007669"/>
    <property type="project" value="UniProtKB-KW"/>
</dbReference>
<dbReference type="InterPro" id="IPR001948">
    <property type="entry name" value="Peptidase_M18"/>
</dbReference>